<dbReference type="PANTHER" id="PTHR32309">
    <property type="entry name" value="TYROSINE-PROTEIN KINASE"/>
    <property type="match status" value="1"/>
</dbReference>
<dbReference type="EC" id="2.7.10.2" evidence="2"/>
<keyword evidence="6" id="KW-0067">ATP-binding</keyword>
<gene>
    <name evidence="10" type="ORF">JK634_12345</name>
</gene>
<dbReference type="SUPFAM" id="SSF52540">
    <property type="entry name" value="P-loop containing nucleoside triphosphate hydrolases"/>
    <property type="match status" value="1"/>
</dbReference>
<evidence type="ECO:0000256" key="4">
    <source>
        <dbReference type="ARBA" id="ARBA00022741"/>
    </source>
</evidence>
<keyword evidence="3" id="KW-0808">Transferase</keyword>
<reference evidence="10" key="1">
    <citation type="submission" date="2021-01" db="EMBL/GenBank/DDBJ databases">
        <title>Genome public.</title>
        <authorList>
            <person name="Liu C."/>
            <person name="Sun Q."/>
        </authorList>
    </citation>
    <scope>NUCLEOTIDE SEQUENCE</scope>
    <source>
        <strain evidence="10">YIM B02565</strain>
    </source>
</reference>
<dbReference type="CDD" id="cd05387">
    <property type="entry name" value="BY-kinase"/>
    <property type="match status" value="1"/>
</dbReference>
<evidence type="ECO:0000256" key="2">
    <source>
        <dbReference type="ARBA" id="ARBA00011903"/>
    </source>
</evidence>
<accession>A0A937FEZ4</accession>
<dbReference type="PANTHER" id="PTHR32309:SF13">
    <property type="entry name" value="FERRIC ENTEROBACTIN TRANSPORT PROTEIN FEPE"/>
    <property type="match status" value="1"/>
</dbReference>
<comment type="catalytic activity">
    <reaction evidence="8">
        <text>L-tyrosyl-[protein] + ATP = O-phospho-L-tyrosyl-[protein] + ADP + H(+)</text>
        <dbReference type="Rhea" id="RHEA:10596"/>
        <dbReference type="Rhea" id="RHEA-COMP:10136"/>
        <dbReference type="Rhea" id="RHEA-COMP:20101"/>
        <dbReference type="ChEBI" id="CHEBI:15378"/>
        <dbReference type="ChEBI" id="CHEBI:30616"/>
        <dbReference type="ChEBI" id="CHEBI:46858"/>
        <dbReference type="ChEBI" id="CHEBI:61978"/>
        <dbReference type="ChEBI" id="CHEBI:456216"/>
        <dbReference type="EC" id="2.7.10.2"/>
    </reaction>
</comment>
<dbReference type="GO" id="GO:0005886">
    <property type="term" value="C:plasma membrane"/>
    <property type="evidence" value="ECO:0007669"/>
    <property type="project" value="TreeGrafter"/>
</dbReference>
<dbReference type="RefSeq" id="WP_202767948.1">
    <property type="nucleotide sequence ID" value="NZ_JAESWA010000022.1"/>
</dbReference>
<dbReference type="AlphaFoldDB" id="A0A937FEZ4"/>
<comment type="caution">
    <text evidence="10">The sequence shown here is derived from an EMBL/GenBank/DDBJ whole genome shotgun (WGS) entry which is preliminary data.</text>
</comment>
<evidence type="ECO:0000259" key="9">
    <source>
        <dbReference type="Pfam" id="PF13614"/>
    </source>
</evidence>
<sequence>MIKDIVIYNDPKSSVAEAYRTLRSNIQFSLVDQESSVIAVTSCGPGEGKSTVISNLAVAMAQAGKRTLLIDCDLRKPTVHKKFGASNTHGLTTLLLKESTIEESIFRVDVPNLEIIPSGPIPPNPSEMLGSKNMKKLLSDLKGAFEVILIDTPPILVVSDTFVLSPSIDGTLIVAAYGTTEKAAILKAKDSLVKVGAKILGVVENKIPDNAREYGYGSSKYYNSYYSED</sequence>
<dbReference type="GO" id="GO:0005524">
    <property type="term" value="F:ATP binding"/>
    <property type="evidence" value="ECO:0007669"/>
    <property type="project" value="UniProtKB-KW"/>
</dbReference>
<dbReference type="GO" id="GO:0004715">
    <property type="term" value="F:non-membrane spanning protein tyrosine kinase activity"/>
    <property type="evidence" value="ECO:0007669"/>
    <property type="project" value="UniProtKB-EC"/>
</dbReference>
<organism evidence="10 11">
    <name type="scientific">Clostridium paridis</name>
    <dbReference type="NCBI Taxonomy" id="2803863"/>
    <lineage>
        <taxon>Bacteria</taxon>
        <taxon>Bacillati</taxon>
        <taxon>Bacillota</taxon>
        <taxon>Clostridia</taxon>
        <taxon>Eubacteriales</taxon>
        <taxon>Clostridiaceae</taxon>
        <taxon>Clostridium</taxon>
    </lineage>
</organism>
<feature type="domain" description="AAA" evidence="9">
    <location>
        <begin position="36"/>
        <end position="164"/>
    </location>
</feature>
<dbReference type="EMBL" id="JAESWA010000022">
    <property type="protein sequence ID" value="MBL4932604.1"/>
    <property type="molecule type" value="Genomic_DNA"/>
</dbReference>
<dbReference type="Proteomes" id="UP000623681">
    <property type="component" value="Unassembled WGS sequence"/>
</dbReference>
<dbReference type="FunFam" id="3.40.50.300:FF:000527">
    <property type="entry name" value="Tyrosine-protein kinase etk"/>
    <property type="match status" value="1"/>
</dbReference>
<dbReference type="Gene3D" id="3.40.50.300">
    <property type="entry name" value="P-loop containing nucleotide triphosphate hydrolases"/>
    <property type="match status" value="1"/>
</dbReference>
<dbReference type="InterPro" id="IPR025669">
    <property type="entry name" value="AAA_dom"/>
</dbReference>
<evidence type="ECO:0000256" key="7">
    <source>
        <dbReference type="ARBA" id="ARBA00023137"/>
    </source>
</evidence>
<dbReference type="InterPro" id="IPR027417">
    <property type="entry name" value="P-loop_NTPase"/>
</dbReference>
<evidence type="ECO:0000313" key="11">
    <source>
        <dbReference type="Proteomes" id="UP000623681"/>
    </source>
</evidence>
<evidence type="ECO:0000256" key="5">
    <source>
        <dbReference type="ARBA" id="ARBA00022777"/>
    </source>
</evidence>
<evidence type="ECO:0000256" key="3">
    <source>
        <dbReference type="ARBA" id="ARBA00022679"/>
    </source>
</evidence>
<dbReference type="NCBIfam" id="TIGR01007">
    <property type="entry name" value="eps_fam"/>
    <property type="match status" value="1"/>
</dbReference>
<keyword evidence="11" id="KW-1185">Reference proteome</keyword>
<dbReference type="Pfam" id="PF13614">
    <property type="entry name" value="AAA_31"/>
    <property type="match status" value="1"/>
</dbReference>
<comment type="similarity">
    <text evidence="1">Belongs to the CpsD/CapB family.</text>
</comment>
<keyword evidence="4" id="KW-0547">Nucleotide-binding</keyword>
<evidence type="ECO:0000256" key="8">
    <source>
        <dbReference type="ARBA" id="ARBA00051245"/>
    </source>
</evidence>
<dbReference type="InterPro" id="IPR005702">
    <property type="entry name" value="Wzc-like_C"/>
</dbReference>
<proteinExistence type="inferred from homology"/>
<dbReference type="InterPro" id="IPR050445">
    <property type="entry name" value="Bact_polysacc_biosynth/exp"/>
</dbReference>
<keyword evidence="7" id="KW-0829">Tyrosine-protein kinase</keyword>
<name>A0A937FEZ4_9CLOT</name>
<dbReference type="GO" id="GO:0042802">
    <property type="term" value="F:identical protein binding"/>
    <property type="evidence" value="ECO:0007669"/>
    <property type="project" value="UniProtKB-ARBA"/>
</dbReference>
<evidence type="ECO:0000256" key="1">
    <source>
        <dbReference type="ARBA" id="ARBA00007316"/>
    </source>
</evidence>
<evidence type="ECO:0000256" key="6">
    <source>
        <dbReference type="ARBA" id="ARBA00022840"/>
    </source>
</evidence>
<evidence type="ECO:0000313" key="10">
    <source>
        <dbReference type="EMBL" id="MBL4932604.1"/>
    </source>
</evidence>
<protein>
    <recommendedName>
        <fullName evidence="2">non-specific protein-tyrosine kinase</fullName>
        <ecNumber evidence="2">2.7.10.2</ecNumber>
    </recommendedName>
</protein>
<keyword evidence="5 10" id="KW-0418">Kinase</keyword>